<accession>A0A1E5Q440</accession>
<dbReference type="SUPFAM" id="SSF56935">
    <property type="entry name" value="Porins"/>
    <property type="match status" value="1"/>
</dbReference>
<dbReference type="OrthoDB" id="9763101at2"/>
<protein>
    <recommendedName>
        <fullName evidence="4">Porin domain-containing protein</fullName>
    </recommendedName>
</protein>
<comment type="caution">
    <text evidence="2">The sequence shown here is derived from an EMBL/GenBank/DDBJ whole genome shotgun (WGS) entry which is preliminary data.</text>
</comment>
<dbReference type="EMBL" id="MCGG01000068">
    <property type="protein sequence ID" value="OEJ64580.1"/>
    <property type="molecule type" value="Genomic_DNA"/>
</dbReference>
<evidence type="ECO:0000313" key="3">
    <source>
        <dbReference type="Proteomes" id="UP000095347"/>
    </source>
</evidence>
<feature type="region of interest" description="Disordered" evidence="1">
    <location>
        <begin position="25"/>
        <end position="51"/>
    </location>
</feature>
<dbReference type="Pfam" id="PF06980">
    <property type="entry name" value="DUF1302"/>
    <property type="match status" value="1"/>
</dbReference>
<sequence length="458" mass="49520">MALALPANAWAQDVLDDVLDGFDKAPKTVPTDDPLEGFDEPSSSTSATEHSVASPWSVSGSMLFSAAYDYTQNTPTAGSSDKRGLSRARPKANLKIKGNLPDQFSLPVRVLGEASVAHDFVYAVHGRGDYNATVLNSFERDINLGELYASAQLGNGFEITAGRQTIVWGTSENLRVVDVINPLDRRELGMVDIEDVRLPLAMVRADYTAGPWSASALVIPHIRFNKTAPSYSPYDTANGAAPQNDVPSGGLNNTELAARLKGTFSGWDLSLHAANLYDDNGHKETVNGATRIRHERVNMVGISGDIALGNWLVRGEAASFSGLQTLGVPGQDFTRHDILAGVDYTGLSDASMSFEVVNRHLVDWSPALIGEGLKRNSQEYALRYSGDYMHDRVHLTALTTRISPLTKGGGFSRASIEYDVQDALSITGGITLYHDGTRAPFKGLGDNDRIFVEIKQSF</sequence>
<gene>
    <name evidence="2" type="ORF">BEN30_16255</name>
</gene>
<feature type="compositionally biased region" description="Polar residues" evidence="1">
    <location>
        <begin position="41"/>
        <end position="51"/>
    </location>
</feature>
<dbReference type="InterPro" id="IPR010727">
    <property type="entry name" value="DUF1302"/>
</dbReference>
<evidence type="ECO:0000313" key="2">
    <source>
        <dbReference type="EMBL" id="OEJ64580.1"/>
    </source>
</evidence>
<dbReference type="Proteomes" id="UP000095347">
    <property type="component" value="Unassembled WGS sequence"/>
</dbReference>
<proteinExistence type="predicted"/>
<name>A0A1E5Q440_9PROT</name>
<evidence type="ECO:0008006" key="4">
    <source>
        <dbReference type="Google" id="ProtNLM"/>
    </source>
</evidence>
<reference evidence="3" key="1">
    <citation type="submission" date="2016-07" db="EMBL/GenBank/DDBJ databases">
        <authorList>
            <person name="Florea S."/>
            <person name="Webb J.S."/>
            <person name="Jaromczyk J."/>
            <person name="Schardl C.L."/>
        </authorList>
    </citation>
    <scope>NUCLEOTIDE SEQUENCE [LARGE SCALE GENOMIC DNA]</scope>
    <source>
        <strain evidence="3">MV-1</strain>
    </source>
</reference>
<dbReference type="AlphaFoldDB" id="A0A1E5Q440"/>
<organism evidence="2 3">
    <name type="scientific">Magnetovibrio blakemorei</name>
    <dbReference type="NCBI Taxonomy" id="28181"/>
    <lineage>
        <taxon>Bacteria</taxon>
        <taxon>Pseudomonadati</taxon>
        <taxon>Pseudomonadota</taxon>
        <taxon>Alphaproteobacteria</taxon>
        <taxon>Rhodospirillales</taxon>
        <taxon>Magnetovibrionaceae</taxon>
        <taxon>Magnetovibrio</taxon>
    </lineage>
</organism>
<evidence type="ECO:0000256" key="1">
    <source>
        <dbReference type="SAM" id="MobiDB-lite"/>
    </source>
</evidence>
<keyword evidence="3" id="KW-1185">Reference proteome</keyword>